<evidence type="ECO:0000313" key="1">
    <source>
        <dbReference type="EMBL" id="BBA74385.1"/>
    </source>
</evidence>
<dbReference type="EMBL" id="LC171369">
    <property type="protein sequence ID" value="BBA74385.1"/>
    <property type="molecule type" value="Genomic_DNA"/>
</dbReference>
<accession>A0A292GLP0</accession>
<reference evidence="1" key="1">
    <citation type="submission" date="2016-07" db="EMBL/GenBank/DDBJ databases">
        <title>Genomics reveals synergistic degradation of pyrene by five bacteria in a mangrove sediment-derived bacterial consortium.</title>
        <authorList>
            <person name="Wanapaisan P."/>
            <person name="Vejarano F."/>
            <person name="Chakraborty J."/>
            <person name="Shintani M."/>
            <person name="Muangchinda C."/>
            <person name="Laothamteep N."/>
            <person name="Suzuki-Minakuchi C."/>
            <person name="Inoue K."/>
            <person name="Nojiri H."/>
            <person name="Pinyakong O."/>
        </authorList>
    </citation>
    <scope>NUCLEOTIDE SEQUENCE</scope>
    <source>
        <strain evidence="1">PW1</strain>
    </source>
</reference>
<name>A0A292GLP0_9HYPH</name>
<dbReference type="AlphaFoldDB" id="A0A292GLP0"/>
<sequence length="121" mass="14135">MSDKILHILQHSLGVDQFGRGEQYRNHFVTGEGSIDHPICMEAVERGLMVIRRAKYELYGGDDVFAVTPEGKLWMAMNSPAPPKLTRSQRRYRAYLDADWFAGSFREWIDYWRDQPRERAA</sequence>
<protein>
    <submittedName>
        <fullName evidence="1">Uncharacterized protein</fullName>
    </submittedName>
</protein>
<organism evidence="1">
    <name type="scientific">Ochrobactrum sp. PW1</name>
    <dbReference type="NCBI Taxonomy" id="1882222"/>
    <lineage>
        <taxon>Bacteria</taxon>
        <taxon>Pseudomonadati</taxon>
        <taxon>Pseudomonadota</taxon>
        <taxon>Alphaproteobacteria</taxon>
        <taxon>Hyphomicrobiales</taxon>
        <taxon>Brucellaceae</taxon>
        <taxon>Brucella/Ochrobactrum group</taxon>
        <taxon>Ochrobactrum</taxon>
    </lineage>
</organism>
<proteinExistence type="predicted"/>